<reference evidence="2" key="1">
    <citation type="submission" date="2020-04" db="EMBL/GenBank/DDBJ databases">
        <authorList>
            <person name="Chiriac C."/>
            <person name="Salcher M."/>
            <person name="Ghai R."/>
            <person name="Kavagutti S V."/>
        </authorList>
    </citation>
    <scope>NUCLEOTIDE SEQUENCE</scope>
</reference>
<gene>
    <name evidence="2" type="ORF">UFOVP631_21</name>
</gene>
<evidence type="ECO:0000313" key="2">
    <source>
        <dbReference type="EMBL" id="CAB4154250.1"/>
    </source>
</evidence>
<keyword evidence="1" id="KW-0175">Coiled coil</keyword>
<name>A0A6J5N418_9CAUD</name>
<proteinExistence type="predicted"/>
<evidence type="ECO:0000256" key="1">
    <source>
        <dbReference type="SAM" id="Coils"/>
    </source>
</evidence>
<organism evidence="2">
    <name type="scientific">uncultured Caudovirales phage</name>
    <dbReference type="NCBI Taxonomy" id="2100421"/>
    <lineage>
        <taxon>Viruses</taxon>
        <taxon>Duplodnaviria</taxon>
        <taxon>Heunggongvirae</taxon>
        <taxon>Uroviricota</taxon>
        <taxon>Caudoviricetes</taxon>
        <taxon>Peduoviridae</taxon>
        <taxon>Maltschvirus</taxon>
        <taxon>Maltschvirus maltsch</taxon>
    </lineage>
</organism>
<feature type="coiled-coil region" evidence="1">
    <location>
        <begin position="64"/>
        <end position="91"/>
    </location>
</feature>
<protein>
    <submittedName>
        <fullName evidence="2">Uncharacterized protein</fullName>
    </submittedName>
</protein>
<dbReference type="EMBL" id="LR796611">
    <property type="protein sequence ID" value="CAB4154250.1"/>
    <property type="molecule type" value="Genomic_DNA"/>
</dbReference>
<sequence>MSLTPYAEGFYAGIRHQRDNILDYISIHEDQGYAVTSQDIVDEIKGQYKKDMNAKVNAMMDGSIDKLIRNLDELSYTVSNIERQAQEIAAEVTKKL</sequence>
<accession>A0A6J5N418</accession>